<protein>
    <submittedName>
        <fullName evidence="2">Uncharacterized protein</fullName>
    </submittedName>
</protein>
<dbReference type="EMBL" id="JBEPNW010000002">
    <property type="protein sequence ID" value="MET3864956.1"/>
    <property type="molecule type" value="Genomic_DNA"/>
</dbReference>
<dbReference type="RefSeq" id="WP_127992065.1">
    <property type="nucleotide sequence ID" value="NZ_JBEPNV010000001.1"/>
</dbReference>
<comment type="caution">
    <text evidence="2">The sequence shown here is derived from an EMBL/GenBank/DDBJ whole genome shotgun (WGS) entry which is preliminary data.</text>
</comment>
<organism evidence="2 3">
    <name type="scientific">Methylobacterium radiotolerans</name>
    <dbReference type="NCBI Taxonomy" id="31998"/>
    <lineage>
        <taxon>Bacteria</taxon>
        <taxon>Pseudomonadati</taxon>
        <taxon>Pseudomonadota</taxon>
        <taxon>Alphaproteobacteria</taxon>
        <taxon>Hyphomicrobiales</taxon>
        <taxon>Methylobacteriaceae</taxon>
        <taxon>Methylobacterium</taxon>
    </lineage>
</organism>
<accession>A0ABV2NEN6</accession>
<keyword evidence="3" id="KW-1185">Reference proteome</keyword>
<dbReference type="Proteomes" id="UP001549119">
    <property type="component" value="Unassembled WGS sequence"/>
</dbReference>
<gene>
    <name evidence="2" type="ORF">ABIC20_002265</name>
</gene>
<proteinExistence type="predicted"/>
<evidence type="ECO:0000313" key="2">
    <source>
        <dbReference type="EMBL" id="MET3864956.1"/>
    </source>
</evidence>
<reference evidence="2 3" key="1">
    <citation type="submission" date="2024-06" db="EMBL/GenBank/DDBJ databases">
        <title>Genomics of switchgrass bacterial isolates.</title>
        <authorList>
            <person name="Shade A."/>
        </authorList>
    </citation>
    <scope>NUCLEOTIDE SEQUENCE [LARGE SCALE GENOMIC DNA]</scope>
    <source>
        <strain evidence="2 3">PvP084</strain>
    </source>
</reference>
<sequence length="104" mass="10999">MVRIGTVSRLGPTQVRSTRRAPVPDADGSPEAARTEVQALALIDGGRSDEPPAPRTAERAAAGRPRAGFIAQLLTAGDPTLLPSRLERTRMAAARYAEAARRLA</sequence>
<name>A0ABV2NEN6_9HYPH</name>
<evidence type="ECO:0000313" key="3">
    <source>
        <dbReference type="Proteomes" id="UP001549119"/>
    </source>
</evidence>
<feature type="compositionally biased region" description="Basic and acidic residues" evidence="1">
    <location>
        <begin position="46"/>
        <end position="58"/>
    </location>
</feature>
<feature type="region of interest" description="Disordered" evidence="1">
    <location>
        <begin position="1"/>
        <end position="64"/>
    </location>
</feature>
<evidence type="ECO:0000256" key="1">
    <source>
        <dbReference type="SAM" id="MobiDB-lite"/>
    </source>
</evidence>